<gene>
    <name evidence="1" type="ORF">HMP0015_0088</name>
</gene>
<dbReference type="AlphaFoldDB" id="D4XK46"/>
<evidence type="ECO:0000313" key="2">
    <source>
        <dbReference type="Proteomes" id="UP000003085"/>
    </source>
</evidence>
<dbReference type="HOGENOM" id="CLU_2230618_0_0_6"/>
<evidence type="ECO:0000313" key="1">
    <source>
        <dbReference type="EMBL" id="EFF84432.1"/>
    </source>
</evidence>
<comment type="caution">
    <text evidence="1">The sequence shown here is derived from an EMBL/GenBank/DDBJ whole genome shotgun (WGS) entry which is preliminary data.</text>
</comment>
<dbReference type="EMBL" id="ADMT01000035">
    <property type="protein sequence ID" value="EFF84432.1"/>
    <property type="molecule type" value="Genomic_DNA"/>
</dbReference>
<organism evidence="1 2">
    <name type="scientific">Acinetobacter haemolyticus ATCC 19194</name>
    <dbReference type="NCBI Taxonomy" id="707232"/>
    <lineage>
        <taxon>Bacteria</taxon>
        <taxon>Pseudomonadati</taxon>
        <taxon>Pseudomonadota</taxon>
        <taxon>Gammaproteobacteria</taxon>
        <taxon>Moraxellales</taxon>
        <taxon>Moraxellaceae</taxon>
        <taxon>Acinetobacter</taxon>
    </lineage>
</organism>
<sequence length="105" mass="11788">MNAQVFKSEALTRLAVRLPAAVPVMAKVDIDQVVKVVKVESGEVYIISQDTKGKYENPFHVWFMHKLGFILRSANGVLGYKSAFMAEIHLNRTIRLKGQSTLKVN</sequence>
<dbReference type="Proteomes" id="UP000003085">
    <property type="component" value="Unassembled WGS sequence"/>
</dbReference>
<protein>
    <submittedName>
        <fullName evidence="1">Uncharacterized protein</fullName>
    </submittedName>
</protein>
<accession>D4XK46</accession>
<reference evidence="2" key="1">
    <citation type="submission" date="2010-03" db="EMBL/GenBank/DDBJ databases">
        <title>Complete sequence of Mobiluncus curtisii ATCC 43063.</title>
        <authorList>
            <person name="Muzny D."/>
            <person name="Qin X."/>
            <person name="Deng J."/>
            <person name="Jiang H."/>
            <person name="Liu Y."/>
            <person name="Qu J."/>
            <person name="Song X.-Z."/>
            <person name="Zhang L."/>
            <person name="Thornton R."/>
            <person name="Coyle M."/>
            <person name="Francisco L."/>
            <person name="Jackson L."/>
            <person name="Javaid M."/>
            <person name="Korchina V."/>
            <person name="Kovar C."/>
            <person name="Mata R."/>
            <person name="Mathew T."/>
            <person name="Ngo R."/>
            <person name="Nguyen L."/>
            <person name="Nguyen N."/>
            <person name="Okwuonu G."/>
            <person name="Ongeri F."/>
            <person name="Pham C."/>
            <person name="Simmons D."/>
            <person name="Wilczek-Boney K."/>
            <person name="Hale W."/>
            <person name="Jakkamsetti A."/>
            <person name="Pham P."/>
            <person name="Ruth R."/>
            <person name="San Lucas F."/>
            <person name="Warren J."/>
            <person name="Zhang J."/>
            <person name="Zhao Z."/>
            <person name="Zhou C."/>
            <person name="Zhu D."/>
            <person name="Lee S."/>
            <person name="Bess C."/>
            <person name="Blankenburg K."/>
            <person name="Forbes L."/>
            <person name="Fu Q."/>
            <person name="Gubbala S."/>
            <person name="Hirani K."/>
            <person name="Jayaseelan J.C."/>
            <person name="Lara F."/>
            <person name="Munidasa M."/>
            <person name="Palculict T."/>
            <person name="Patil S."/>
            <person name="Pu L.-L."/>
            <person name="Saada N."/>
            <person name="Tang L."/>
            <person name="Weissenberger G."/>
            <person name="Zhu Y."/>
            <person name="Hemphill L."/>
            <person name="Shang Y."/>
            <person name="Youmans B."/>
            <person name="Ayvaz T."/>
            <person name="Ross M."/>
            <person name="Santibanez J."/>
            <person name="Aqrawi P."/>
            <person name="Gross S."/>
            <person name="Joshi V."/>
            <person name="Fowler G."/>
            <person name="Nazareth L."/>
            <person name="Reid J."/>
            <person name="Worley K."/>
            <person name="Petrosino J."/>
            <person name="Highlander S."/>
            <person name="Gibbs R."/>
            <person name="Gibbs R."/>
        </authorList>
    </citation>
    <scope>NUCLEOTIDE SEQUENCE [LARGE SCALE GENOMIC DNA]</scope>
    <source>
        <strain evidence="2">ATCC 19194</strain>
    </source>
</reference>
<name>D4XK46_ACIHA</name>
<proteinExistence type="predicted"/>
<dbReference type="RefSeq" id="WP_004641737.1">
    <property type="nucleotide sequence ID" value="NZ_GG770436.1"/>
</dbReference>